<dbReference type="Pfam" id="PF01168">
    <property type="entry name" value="Ala_racemase_N"/>
    <property type="match status" value="1"/>
</dbReference>
<dbReference type="InterPro" id="IPR029066">
    <property type="entry name" value="PLP-binding_barrel"/>
</dbReference>
<dbReference type="GO" id="GO:0008784">
    <property type="term" value="F:alanine racemase activity"/>
    <property type="evidence" value="ECO:0007669"/>
    <property type="project" value="UniProtKB-UniRule"/>
</dbReference>
<comment type="cofactor">
    <cofactor evidence="2 6 7">
        <name>pyridoxal 5'-phosphate</name>
        <dbReference type="ChEBI" id="CHEBI:597326"/>
    </cofactor>
</comment>
<dbReference type="PANTHER" id="PTHR30511">
    <property type="entry name" value="ALANINE RACEMASE"/>
    <property type="match status" value="1"/>
</dbReference>
<comment type="function">
    <text evidence="6">Catalyzes the interconversion of L-alanine and D-alanine. May also act on other amino acids.</text>
</comment>
<dbReference type="InterPro" id="IPR011079">
    <property type="entry name" value="Ala_racemase_C"/>
</dbReference>
<evidence type="ECO:0000313" key="11">
    <source>
        <dbReference type="Proteomes" id="UP000542813"/>
    </source>
</evidence>
<dbReference type="GO" id="GO:0005829">
    <property type="term" value="C:cytosol"/>
    <property type="evidence" value="ECO:0007669"/>
    <property type="project" value="TreeGrafter"/>
</dbReference>
<organism evidence="10 11">
    <name type="scientific">Jiangella mangrovi</name>
    <dbReference type="NCBI Taxonomy" id="1524084"/>
    <lineage>
        <taxon>Bacteria</taxon>
        <taxon>Bacillati</taxon>
        <taxon>Actinomycetota</taxon>
        <taxon>Actinomycetes</taxon>
        <taxon>Jiangellales</taxon>
        <taxon>Jiangellaceae</taxon>
        <taxon>Jiangella</taxon>
    </lineage>
</organism>
<dbReference type="SUPFAM" id="SSF51419">
    <property type="entry name" value="PLP-binding barrel"/>
    <property type="match status" value="1"/>
</dbReference>
<feature type="binding site" evidence="6 8">
    <location>
        <position position="142"/>
    </location>
    <ligand>
        <name>substrate</name>
    </ligand>
</feature>
<feature type="binding site" evidence="6 8">
    <location>
        <position position="329"/>
    </location>
    <ligand>
        <name>substrate</name>
    </ligand>
</feature>
<evidence type="ECO:0000256" key="5">
    <source>
        <dbReference type="ARBA" id="ARBA00023235"/>
    </source>
</evidence>
<evidence type="ECO:0000256" key="2">
    <source>
        <dbReference type="ARBA" id="ARBA00001933"/>
    </source>
</evidence>
<evidence type="ECO:0000256" key="3">
    <source>
        <dbReference type="ARBA" id="ARBA00013089"/>
    </source>
</evidence>
<dbReference type="PRINTS" id="PR00992">
    <property type="entry name" value="ALARACEMASE"/>
</dbReference>
<feature type="modified residue" description="N6-(pyridoxal phosphate)lysine" evidence="6 7">
    <location>
        <position position="44"/>
    </location>
</feature>
<dbReference type="GO" id="GO:0009252">
    <property type="term" value="P:peptidoglycan biosynthetic process"/>
    <property type="evidence" value="ECO:0007669"/>
    <property type="project" value="TreeGrafter"/>
</dbReference>
<proteinExistence type="inferred from homology"/>
<feature type="active site" description="Proton acceptor; specific for D-alanine" evidence="6">
    <location>
        <position position="44"/>
    </location>
</feature>
<dbReference type="AlphaFoldDB" id="A0A7W9LLG1"/>
<evidence type="ECO:0000256" key="6">
    <source>
        <dbReference type="HAMAP-Rule" id="MF_01201"/>
    </source>
</evidence>
<gene>
    <name evidence="10" type="ORF">HD601_002760</name>
</gene>
<keyword evidence="11" id="KW-1185">Reference proteome</keyword>
<dbReference type="InterPro" id="IPR000821">
    <property type="entry name" value="Ala_racemase"/>
</dbReference>
<dbReference type="InterPro" id="IPR009006">
    <property type="entry name" value="Ala_racemase/Decarboxylase_C"/>
</dbReference>
<reference evidence="10 11" key="1">
    <citation type="submission" date="2020-08" db="EMBL/GenBank/DDBJ databases">
        <title>Sequencing the genomes of 1000 actinobacteria strains.</title>
        <authorList>
            <person name="Klenk H.-P."/>
        </authorList>
    </citation>
    <scope>NUCLEOTIDE SEQUENCE [LARGE SCALE GENOMIC DNA]</scope>
    <source>
        <strain evidence="10 11">DSM 102122</strain>
    </source>
</reference>
<protein>
    <recommendedName>
        <fullName evidence="3 6">Alanine racemase</fullName>
        <ecNumber evidence="3 6">5.1.1.1</ecNumber>
    </recommendedName>
</protein>
<dbReference type="NCBIfam" id="TIGR00492">
    <property type="entry name" value="alr"/>
    <property type="match status" value="1"/>
</dbReference>
<dbReference type="Gene3D" id="2.40.37.10">
    <property type="entry name" value="Lyase, Ornithine Decarboxylase, Chain A, domain 1"/>
    <property type="match status" value="1"/>
</dbReference>
<name>A0A7W9LLG1_9ACTN</name>
<dbReference type="Gene3D" id="3.20.20.10">
    <property type="entry name" value="Alanine racemase"/>
    <property type="match status" value="1"/>
</dbReference>
<evidence type="ECO:0000256" key="7">
    <source>
        <dbReference type="PIRSR" id="PIRSR600821-50"/>
    </source>
</evidence>
<dbReference type="SMART" id="SM01005">
    <property type="entry name" value="Ala_racemase_C"/>
    <property type="match status" value="1"/>
</dbReference>
<evidence type="ECO:0000313" key="10">
    <source>
        <dbReference type="EMBL" id="MBB5788185.1"/>
    </source>
</evidence>
<dbReference type="HAMAP" id="MF_01201">
    <property type="entry name" value="Ala_racemase"/>
    <property type="match status" value="1"/>
</dbReference>
<dbReference type="EC" id="5.1.1.1" evidence="3 6"/>
<evidence type="ECO:0000256" key="8">
    <source>
        <dbReference type="PIRSR" id="PIRSR600821-52"/>
    </source>
</evidence>
<keyword evidence="5 6" id="KW-0413">Isomerase</keyword>
<evidence type="ECO:0000259" key="9">
    <source>
        <dbReference type="SMART" id="SM01005"/>
    </source>
</evidence>
<dbReference type="Pfam" id="PF00842">
    <property type="entry name" value="Ala_racemase_C"/>
    <property type="match status" value="1"/>
</dbReference>
<keyword evidence="4 6" id="KW-0663">Pyridoxal phosphate</keyword>
<dbReference type="Proteomes" id="UP000542813">
    <property type="component" value="Unassembled WGS sequence"/>
</dbReference>
<dbReference type="InterPro" id="IPR020622">
    <property type="entry name" value="Ala_racemase_pyridoxalP-BS"/>
</dbReference>
<dbReference type="GO" id="GO:0030632">
    <property type="term" value="P:D-alanine biosynthetic process"/>
    <property type="evidence" value="ECO:0007669"/>
    <property type="project" value="UniProtKB-UniRule"/>
</dbReference>
<comment type="pathway">
    <text evidence="6">Amino-acid biosynthesis; D-alanine biosynthesis; D-alanine from L-alanine: step 1/1.</text>
</comment>
<dbReference type="CDD" id="cd00430">
    <property type="entry name" value="PLPDE_III_AR"/>
    <property type="match status" value="1"/>
</dbReference>
<dbReference type="EMBL" id="JACHMM010000001">
    <property type="protein sequence ID" value="MBB5788185.1"/>
    <property type="molecule type" value="Genomic_DNA"/>
</dbReference>
<sequence length="391" mass="40620">MVTDQYGPGPVPHAEVRVDLAAIRDNVAELAVRSAPAQVMTVVKGDAYGHGLVPAARAAKAGGAGWLGTATLAEALALRAAGVGGRVMAWLNAPGERWADALAAEVDVSASAPWAVAEIAAAAREVGRTARVHLKADTGMGRAGAPLADWPTLVDDALKAQAEGLIEVVGLWSHLARADEPGEPANASQLAAFRDAVELAESRGVRPEVRHLANSAATLTMRSAHFDLVRPGLASYGLSPVPRQVAPGDVGLRPAMSVRARLALVKRVPAGQGVSYGHHYVTDRESSLGLVPLGYADGVPRHASGGTAGPGAPVLIRGVTRRIAGRVCMDQFVVDLRDDDVRAGDEVVLFGDAAAGEPTAQDWADATGTISYEIVTRFAPRLPRVYVNGEL</sequence>
<accession>A0A7W9LLG1</accession>
<feature type="domain" description="Alanine racemase C-terminal" evidence="9">
    <location>
        <begin position="255"/>
        <end position="387"/>
    </location>
</feature>
<dbReference type="GO" id="GO:0030170">
    <property type="term" value="F:pyridoxal phosphate binding"/>
    <property type="evidence" value="ECO:0007669"/>
    <property type="project" value="UniProtKB-UniRule"/>
</dbReference>
<evidence type="ECO:0000256" key="1">
    <source>
        <dbReference type="ARBA" id="ARBA00000316"/>
    </source>
</evidence>
<dbReference type="InterPro" id="IPR001608">
    <property type="entry name" value="Ala_racemase_N"/>
</dbReference>
<comment type="caution">
    <text evidence="10">The sequence shown here is derived from an EMBL/GenBank/DDBJ whole genome shotgun (WGS) entry which is preliminary data.</text>
</comment>
<evidence type="ECO:0000256" key="4">
    <source>
        <dbReference type="ARBA" id="ARBA00022898"/>
    </source>
</evidence>
<dbReference type="UniPathway" id="UPA00042">
    <property type="reaction ID" value="UER00497"/>
</dbReference>
<feature type="active site" description="Proton acceptor; specific for L-alanine" evidence="6">
    <location>
        <position position="276"/>
    </location>
</feature>
<dbReference type="SUPFAM" id="SSF50621">
    <property type="entry name" value="Alanine racemase C-terminal domain-like"/>
    <property type="match status" value="1"/>
</dbReference>
<comment type="catalytic activity">
    <reaction evidence="1 6">
        <text>L-alanine = D-alanine</text>
        <dbReference type="Rhea" id="RHEA:20249"/>
        <dbReference type="ChEBI" id="CHEBI:57416"/>
        <dbReference type="ChEBI" id="CHEBI:57972"/>
        <dbReference type="EC" id="5.1.1.1"/>
    </reaction>
</comment>
<dbReference type="PROSITE" id="PS00395">
    <property type="entry name" value="ALANINE_RACEMASE"/>
    <property type="match status" value="1"/>
</dbReference>
<dbReference type="FunFam" id="2.40.37.10:FF:000015">
    <property type="entry name" value="Alanine racemase"/>
    <property type="match status" value="1"/>
</dbReference>
<comment type="similarity">
    <text evidence="6">Belongs to the alanine racemase family.</text>
</comment>
<dbReference type="PANTHER" id="PTHR30511:SF0">
    <property type="entry name" value="ALANINE RACEMASE, CATABOLIC-RELATED"/>
    <property type="match status" value="1"/>
</dbReference>